<evidence type="ECO:0000313" key="1">
    <source>
        <dbReference type="EMBL" id="CAG8778810.1"/>
    </source>
</evidence>
<dbReference type="EMBL" id="CAJVPT010070025">
    <property type="protein sequence ID" value="CAG8778810.1"/>
    <property type="molecule type" value="Genomic_DNA"/>
</dbReference>
<feature type="non-terminal residue" evidence="1">
    <location>
        <position position="1"/>
    </location>
</feature>
<keyword evidence="2" id="KW-1185">Reference proteome</keyword>
<accession>A0ACA9R6F0</accession>
<dbReference type="Proteomes" id="UP000789525">
    <property type="component" value="Unassembled WGS sequence"/>
</dbReference>
<sequence length="47" mass="5573">FINYPYHIHRIVTEDLIYRPKFDLCHIGKKRSTMGCTFGSMEVLVLE</sequence>
<evidence type="ECO:0000313" key="2">
    <source>
        <dbReference type="Proteomes" id="UP000789525"/>
    </source>
</evidence>
<proteinExistence type="predicted"/>
<protein>
    <submittedName>
        <fullName evidence="1">13016_t:CDS:1</fullName>
    </submittedName>
</protein>
<organism evidence="1 2">
    <name type="scientific">Acaulospora colombiana</name>
    <dbReference type="NCBI Taxonomy" id="27376"/>
    <lineage>
        <taxon>Eukaryota</taxon>
        <taxon>Fungi</taxon>
        <taxon>Fungi incertae sedis</taxon>
        <taxon>Mucoromycota</taxon>
        <taxon>Glomeromycotina</taxon>
        <taxon>Glomeromycetes</taxon>
        <taxon>Diversisporales</taxon>
        <taxon>Acaulosporaceae</taxon>
        <taxon>Acaulospora</taxon>
    </lineage>
</organism>
<name>A0ACA9R6F0_9GLOM</name>
<gene>
    <name evidence="1" type="ORF">ACOLOM_LOCUS14227</name>
</gene>
<comment type="caution">
    <text evidence="1">The sequence shown here is derived from an EMBL/GenBank/DDBJ whole genome shotgun (WGS) entry which is preliminary data.</text>
</comment>
<feature type="non-terminal residue" evidence="1">
    <location>
        <position position="47"/>
    </location>
</feature>
<reference evidence="1" key="1">
    <citation type="submission" date="2021-06" db="EMBL/GenBank/DDBJ databases">
        <authorList>
            <person name="Kallberg Y."/>
            <person name="Tangrot J."/>
            <person name="Rosling A."/>
        </authorList>
    </citation>
    <scope>NUCLEOTIDE SEQUENCE</scope>
    <source>
        <strain evidence="1">CL356</strain>
    </source>
</reference>